<dbReference type="Pfam" id="PF10792">
    <property type="entry name" value="DUF2605"/>
    <property type="match status" value="1"/>
</dbReference>
<gene>
    <name evidence="1" type="ORF">AsFPU1_1382</name>
</gene>
<dbReference type="OrthoDB" id="582622at2"/>
<evidence type="ECO:0000313" key="2">
    <source>
        <dbReference type="Proteomes" id="UP000287247"/>
    </source>
</evidence>
<sequence length="112" mass="13078">MSNSPIPKQELLKAVLEPLLEDFEYWFTRAHNLLESERILFLSVEEQADLLERVKIREKEVKTAKILFKTMGEKVGIDTSVLIHWHSLVAQCWQVSMKWRSYSENTPPFSGS</sequence>
<evidence type="ECO:0000313" key="1">
    <source>
        <dbReference type="EMBL" id="GBF79982.1"/>
    </source>
</evidence>
<protein>
    <recommendedName>
        <fullName evidence="3">DUF2605 domain-containing protein</fullName>
    </recommendedName>
</protein>
<reference evidence="2" key="1">
    <citation type="submission" date="2017-05" db="EMBL/GenBank/DDBJ databases">
        <title>Physiological properties and genetic analysis related to exopolysaccharide production of fresh-water unicellular cyanobacterium Aphanothece sacrum, Suizenji Nori, that has been cultured as a food source in Japan.</title>
        <authorList>
            <person name="Kanesaki Y."/>
            <person name="Yoshikawa S."/>
            <person name="Ohki K."/>
        </authorList>
    </citation>
    <scope>NUCLEOTIDE SEQUENCE [LARGE SCALE GENOMIC DNA]</scope>
    <source>
        <strain evidence="2">FPU1</strain>
    </source>
</reference>
<organism evidence="1 2">
    <name type="scientific">Aphanothece sacrum FPU1</name>
    <dbReference type="NCBI Taxonomy" id="1920663"/>
    <lineage>
        <taxon>Bacteria</taxon>
        <taxon>Bacillati</taxon>
        <taxon>Cyanobacteriota</taxon>
        <taxon>Cyanophyceae</taxon>
        <taxon>Oscillatoriophycideae</taxon>
        <taxon>Chroococcales</taxon>
        <taxon>Aphanothecaceae</taxon>
        <taxon>Aphanothece</taxon>
    </lineage>
</organism>
<dbReference type="EMBL" id="BDQK01000005">
    <property type="protein sequence ID" value="GBF79982.1"/>
    <property type="molecule type" value="Genomic_DNA"/>
</dbReference>
<dbReference type="AlphaFoldDB" id="A0A401IFB0"/>
<dbReference type="RefSeq" id="WP_124971947.1">
    <property type="nucleotide sequence ID" value="NZ_BDQK01000005.1"/>
</dbReference>
<comment type="caution">
    <text evidence="1">The sequence shown here is derived from an EMBL/GenBank/DDBJ whole genome shotgun (WGS) entry which is preliminary data.</text>
</comment>
<name>A0A401IFB0_APHSA</name>
<dbReference type="Proteomes" id="UP000287247">
    <property type="component" value="Unassembled WGS sequence"/>
</dbReference>
<dbReference type="InterPro" id="IPR019728">
    <property type="entry name" value="DUF2605"/>
</dbReference>
<keyword evidence="2" id="KW-1185">Reference proteome</keyword>
<evidence type="ECO:0008006" key="3">
    <source>
        <dbReference type="Google" id="ProtNLM"/>
    </source>
</evidence>
<accession>A0A401IFB0</accession>
<proteinExistence type="predicted"/>